<dbReference type="AlphaFoldDB" id="A0A423IIP9"/>
<dbReference type="InterPro" id="IPR004045">
    <property type="entry name" value="Glutathione_S-Trfase_N"/>
</dbReference>
<dbReference type="Pfam" id="PF13410">
    <property type="entry name" value="GST_C_2"/>
    <property type="match status" value="1"/>
</dbReference>
<comment type="caution">
    <text evidence="3">The sequence shown here is derived from an EMBL/GenBank/DDBJ whole genome shotgun (WGS) entry which is preliminary data.</text>
</comment>
<dbReference type="InterPro" id="IPR036282">
    <property type="entry name" value="Glutathione-S-Trfase_C_sf"/>
</dbReference>
<evidence type="ECO:0000259" key="1">
    <source>
        <dbReference type="PROSITE" id="PS50404"/>
    </source>
</evidence>
<name>A0A423IIP9_9PSED</name>
<sequence length="226" mass="26340">MSLTLYYHPLASFCHKVLIALYENGTEFERRIIDLGDAADSAELRALWPIGKFPIIRDHVHQRNLPESSIIIEYLDRRYPGKHRLVPDDWDSALEVRLWDRFFDHYVQVPMQQIVSDRLHATNGDLSRERSTLETAYGMLDRRMASRIWVASPEFSMADCAAAPALFYASTLVPFPDDYGHLNAYFDRLVQRPSFQRVIDEARPWFSLYPFADAIEQRFREAPDNA</sequence>
<dbReference type="PROSITE" id="PS50405">
    <property type="entry name" value="GST_CTER"/>
    <property type="match status" value="1"/>
</dbReference>
<dbReference type="EMBL" id="MOBN01000036">
    <property type="protein sequence ID" value="RON25315.1"/>
    <property type="molecule type" value="Genomic_DNA"/>
</dbReference>
<dbReference type="InterPro" id="IPR010987">
    <property type="entry name" value="Glutathione-S-Trfase_C-like"/>
</dbReference>
<proteinExistence type="predicted"/>
<dbReference type="InterPro" id="IPR036249">
    <property type="entry name" value="Thioredoxin-like_sf"/>
</dbReference>
<dbReference type="PROSITE" id="PS50404">
    <property type="entry name" value="GST_NTER"/>
    <property type="match status" value="1"/>
</dbReference>
<keyword evidence="3" id="KW-0808">Transferase</keyword>
<dbReference type="SUPFAM" id="SSF52833">
    <property type="entry name" value="Thioredoxin-like"/>
    <property type="match status" value="1"/>
</dbReference>
<evidence type="ECO:0000313" key="3">
    <source>
        <dbReference type="EMBL" id="RON25315.1"/>
    </source>
</evidence>
<feature type="domain" description="GST N-terminal" evidence="1">
    <location>
        <begin position="1"/>
        <end position="83"/>
    </location>
</feature>
<organism evidence="3 4">
    <name type="scientific">Pseudomonas lini</name>
    <dbReference type="NCBI Taxonomy" id="163011"/>
    <lineage>
        <taxon>Bacteria</taxon>
        <taxon>Pseudomonadati</taxon>
        <taxon>Pseudomonadota</taxon>
        <taxon>Gammaproteobacteria</taxon>
        <taxon>Pseudomonadales</taxon>
        <taxon>Pseudomonadaceae</taxon>
        <taxon>Pseudomonas</taxon>
    </lineage>
</organism>
<dbReference type="PANTHER" id="PTHR44051:SF8">
    <property type="entry name" value="GLUTATHIONE S-TRANSFERASE GSTA"/>
    <property type="match status" value="1"/>
</dbReference>
<evidence type="ECO:0000259" key="2">
    <source>
        <dbReference type="PROSITE" id="PS50405"/>
    </source>
</evidence>
<dbReference type="InterPro" id="IPR040079">
    <property type="entry name" value="Glutathione_S-Trfase"/>
</dbReference>
<dbReference type="SUPFAM" id="SSF47616">
    <property type="entry name" value="GST C-terminal domain-like"/>
    <property type="match status" value="1"/>
</dbReference>
<accession>A0A423IIP9</accession>
<gene>
    <name evidence="3" type="ORF">BK663_20365</name>
</gene>
<dbReference type="Gene3D" id="1.20.1050.10">
    <property type="match status" value="1"/>
</dbReference>
<dbReference type="CDD" id="cd00570">
    <property type="entry name" value="GST_N_family"/>
    <property type="match status" value="1"/>
</dbReference>
<dbReference type="PANTHER" id="PTHR44051">
    <property type="entry name" value="GLUTATHIONE S-TRANSFERASE-RELATED"/>
    <property type="match status" value="1"/>
</dbReference>
<dbReference type="Proteomes" id="UP000284168">
    <property type="component" value="Unassembled WGS sequence"/>
</dbReference>
<dbReference type="Pfam" id="PF13417">
    <property type="entry name" value="GST_N_3"/>
    <property type="match status" value="1"/>
</dbReference>
<dbReference type="SFLD" id="SFLDS00019">
    <property type="entry name" value="Glutathione_Transferase_(cytos"/>
    <property type="match status" value="1"/>
</dbReference>
<dbReference type="RefSeq" id="WP_123721817.1">
    <property type="nucleotide sequence ID" value="NZ_MOBN01000036.1"/>
</dbReference>
<evidence type="ECO:0000313" key="4">
    <source>
        <dbReference type="Proteomes" id="UP000284168"/>
    </source>
</evidence>
<reference evidence="3 4" key="1">
    <citation type="submission" date="2016-10" db="EMBL/GenBank/DDBJ databases">
        <title>Comparative genome analysis of multiple Pseudomonas spp. focuses on biocontrol and plant growth promoting traits.</title>
        <authorList>
            <person name="Tao X.-Y."/>
            <person name="Taylor C.G."/>
        </authorList>
    </citation>
    <scope>NUCLEOTIDE SEQUENCE [LARGE SCALE GENOMIC DNA]</scope>
    <source>
        <strain evidence="3 4">48C10</strain>
    </source>
</reference>
<dbReference type="SFLD" id="SFLDG00358">
    <property type="entry name" value="Main_(cytGST)"/>
    <property type="match status" value="1"/>
</dbReference>
<protein>
    <submittedName>
        <fullName evidence="3">Glutathione S-transferase</fullName>
    </submittedName>
</protein>
<dbReference type="Gene3D" id="3.40.30.10">
    <property type="entry name" value="Glutaredoxin"/>
    <property type="match status" value="1"/>
</dbReference>
<dbReference type="GO" id="GO:0016740">
    <property type="term" value="F:transferase activity"/>
    <property type="evidence" value="ECO:0007669"/>
    <property type="project" value="UniProtKB-KW"/>
</dbReference>
<feature type="domain" description="GST C-terminal" evidence="2">
    <location>
        <begin position="88"/>
        <end position="211"/>
    </location>
</feature>